<gene>
    <name evidence="2" type="ORF">EV420DRAFT_1649429</name>
</gene>
<keyword evidence="3" id="KW-1185">Reference proteome</keyword>
<reference evidence="2" key="1">
    <citation type="submission" date="2023-06" db="EMBL/GenBank/DDBJ databases">
        <authorList>
            <consortium name="Lawrence Berkeley National Laboratory"/>
            <person name="Ahrendt S."/>
            <person name="Sahu N."/>
            <person name="Indic B."/>
            <person name="Wong-Bajracharya J."/>
            <person name="Merenyi Z."/>
            <person name="Ke H.-M."/>
            <person name="Monk M."/>
            <person name="Kocsube S."/>
            <person name="Drula E."/>
            <person name="Lipzen A."/>
            <person name="Balint B."/>
            <person name="Henrissat B."/>
            <person name="Andreopoulos B."/>
            <person name="Martin F.M."/>
            <person name="Harder C.B."/>
            <person name="Rigling D."/>
            <person name="Ford K.L."/>
            <person name="Foster G.D."/>
            <person name="Pangilinan J."/>
            <person name="Papanicolaou A."/>
            <person name="Barry K."/>
            <person name="LaButti K."/>
            <person name="Viragh M."/>
            <person name="Koriabine M."/>
            <person name="Yan M."/>
            <person name="Riley R."/>
            <person name="Champramary S."/>
            <person name="Plett K.L."/>
            <person name="Tsai I.J."/>
            <person name="Slot J."/>
            <person name="Sipos G."/>
            <person name="Plett J."/>
            <person name="Nagy L.G."/>
            <person name="Grigoriev I.V."/>
        </authorList>
    </citation>
    <scope>NUCLEOTIDE SEQUENCE</scope>
    <source>
        <strain evidence="2">CCBAS 213</strain>
    </source>
</reference>
<feature type="region of interest" description="Disordered" evidence="1">
    <location>
        <begin position="383"/>
        <end position="418"/>
    </location>
</feature>
<evidence type="ECO:0000313" key="2">
    <source>
        <dbReference type="EMBL" id="KAK0443012.1"/>
    </source>
</evidence>
<dbReference type="AlphaFoldDB" id="A0AA39MQM5"/>
<feature type="compositionally biased region" description="Polar residues" evidence="1">
    <location>
        <begin position="402"/>
        <end position="415"/>
    </location>
</feature>
<evidence type="ECO:0000313" key="3">
    <source>
        <dbReference type="Proteomes" id="UP001175211"/>
    </source>
</evidence>
<evidence type="ECO:0000256" key="1">
    <source>
        <dbReference type="SAM" id="MobiDB-lite"/>
    </source>
</evidence>
<proteinExistence type="predicted"/>
<name>A0AA39MQM5_ARMTA</name>
<dbReference type="EMBL" id="JAUEPS010000061">
    <property type="protein sequence ID" value="KAK0443012.1"/>
    <property type="molecule type" value="Genomic_DNA"/>
</dbReference>
<organism evidence="2 3">
    <name type="scientific">Armillaria tabescens</name>
    <name type="common">Ringless honey mushroom</name>
    <name type="synonym">Agaricus tabescens</name>
    <dbReference type="NCBI Taxonomy" id="1929756"/>
    <lineage>
        <taxon>Eukaryota</taxon>
        <taxon>Fungi</taxon>
        <taxon>Dikarya</taxon>
        <taxon>Basidiomycota</taxon>
        <taxon>Agaricomycotina</taxon>
        <taxon>Agaricomycetes</taxon>
        <taxon>Agaricomycetidae</taxon>
        <taxon>Agaricales</taxon>
        <taxon>Marasmiineae</taxon>
        <taxon>Physalacriaceae</taxon>
        <taxon>Desarmillaria</taxon>
    </lineage>
</organism>
<comment type="caution">
    <text evidence="2">The sequence shown here is derived from an EMBL/GenBank/DDBJ whole genome shotgun (WGS) entry which is preliminary data.</text>
</comment>
<dbReference type="GeneID" id="85361859"/>
<protein>
    <submittedName>
        <fullName evidence="2">Uncharacterized protein</fullName>
    </submittedName>
</protein>
<sequence>MGRVQAIPTTRVPRKQLKSNLDRSISHENSRRSLVKCLQQQQTAEVYNPSDPLLTDSATSTDVNASIQFHKNRKTSHMQTGLLKELLPEYHYHSANGLLRVFRARTNGRWHRWFPESFGSYLLDCDDKIRLIPSYLIGVHDSPPGASYPRMSEGCLDFGPAMKLCYDNCPLVNKTQLPDYDRVLAVLLRFVVMRCNQLKNWFNNNRITRAIPKYIWDNETPEIKKDINDCVEKERELITAFREGKLGASDLSSDKKASVIDSLDHEFEGMTKNLVNYLQWGVIEESEQWHRFNYGCTTSDGKDFINLFNDAAETGHIPGTPEGESRAFSQYYGLPFMYHMKKVQGRNGPAPAVIPEAHIESLADVDPATLVHDDAAGNGVAVSRASKEQDSFQLPEEATAPVAQSQTAPPAQMSSEPLPWSCIPSPVVHSSPVTTSSASISSSLITTEAAPPRETALISPQSGGQGVEMDTNPDLHNVLWGYSHSDDSMKPLDLIMSSSPALSGINNDHFGANVANSSFDMDVDLLQSQWPDFLGTVESNSSWNAEVSGSDGDLSQFMESLGLSDIFASPDRSAQTVTESHYAATVLSATLSDSQALSDQLAADVIMHESEPAANYHMTATPTSDLRSTLSAPSVLPDIANLPRQVRQRKAPPPREVITLCGAEKDLGPPQWHQESLMAMQDQSLGPMWLSLVEKWYKLESDMWKVKAKTEGKYSLGKRRPQELTQWLDGTRYFNVELFIVDASCYGRQLVDWWNHLNPAWRRSNDNSGLPKPDYSKPLKCLRKGGRQGIVTVIFGLFWWGHACRGMEQLWFRMVSDVSKTIDVLM</sequence>
<dbReference type="RefSeq" id="XP_060324506.1">
    <property type="nucleotide sequence ID" value="XM_060478311.1"/>
</dbReference>
<dbReference type="Proteomes" id="UP001175211">
    <property type="component" value="Unassembled WGS sequence"/>
</dbReference>
<accession>A0AA39MQM5</accession>